<name>A0ABX1CZE4_9FLAO</name>
<keyword evidence="2" id="KW-0521">NADP</keyword>
<reference evidence="4 5" key="1">
    <citation type="submission" date="2020-03" db="EMBL/GenBank/DDBJ databases">
        <title>Salinimicrobium sp. nov, isolated from SCS.</title>
        <authorList>
            <person name="Cao W.R."/>
        </authorList>
    </citation>
    <scope>NUCLEOTIDE SEQUENCE [LARGE SCALE GENOMIC DNA]</scope>
    <source>
        <strain evidence="5">J15B91</strain>
    </source>
</reference>
<comment type="similarity">
    <text evidence="1">Belongs to the NmrA-type oxidoreductase family.</text>
</comment>
<dbReference type="EMBL" id="JAAVJR010000004">
    <property type="protein sequence ID" value="NJW53152.1"/>
    <property type="molecule type" value="Genomic_DNA"/>
</dbReference>
<keyword evidence="5" id="KW-1185">Reference proteome</keyword>
<dbReference type="RefSeq" id="WP_168138248.1">
    <property type="nucleotide sequence ID" value="NZ_JAAVJR010000004.1"/>
</dbReference>
<proteinExistence type="inferred from homology"/>
<dbReference type="InterPro" id="IPR008030">
    <property type="entry name" value="NmrA-like"/>
</dbReference>
<evidence type="ECO:0000256" key="1">
    <source>
        <dbReference type="ARBA" id="ARBA00006328"/>
    </source>
</evidence>
<dbReference type="PANTHER" id="PTHR42748:SF7">
    <property type="entry name" value="NMRA LIKE REDOX SENSOR 1-RELATED"/>
    <property type="match status" value="1"/>
</dbReference>
<dbReference type="Pfam" id="PF05368">
    <property type="entry name" value="NmrA"/>
    <property type="match status" value="1"/>
</dbReference>
<evidence type="ECO:0000313" key="5">
    <source>
        <dbReference type="Proteomes" id="UP000703674"/>
    </source>
</evidence>
<evidence type="ECO:0000259" key="3">
    <source>
        <dbReference type="Pfam" id="PF05368"/>
    </source>
</evidence>
<evidence type="ECO:0000313" key="4">
    <source>
        <dbReference type="EMBL" id="NJW53152.1"/>
    </source>
</evidence>
<dbReference type="Proteomes" id="UP000703674">
    <property type="component" value="Unassembled WGS sequence"/>
</dbReference>
<comment type="caution">
    <text evidence="4">The sequence shown here is derived from an EMBL/GenBank/DDBJ whole genome shotgun (WGS) entry which is preliminary data.</text>
</comment>
<dbReference type="InterPro" id="IPR036291">
    <property type="entry name" value="NAD(P)-bd_dom_sf"/>
</dbReference>
<dbReference type="InterPro" id="IPR051164">
    <property type="entry name" value="NmrA-like_oxidored"/>
</dbReference>
<dbReference type="PANTHER" id="PTHR42748">
    <property type="entry name" value="NITROGEN METABOLITE REPRESSION PROTEIN NMRA FAMILY MEMBER"/>
    <property type="match status" value="1"/>
</dbReference>
<dbReference type="Gene3D" id="3.90.25.10">
    <property type="entry name" value="UDP-galactose 4-epimerase, domain 1"/>
    <property type="match status" value="1"/>
</dbReference>
<accession>A0ABX1CZE4</accession>
<sequence length="315" mass="35345">MKEQKIIAVVGATGAQGGGLADAILNDPNSSFKVRAITRNSNSEKSQQLKQKGAEVVEADVDDKASLVKAFKGAYGAFCVTFFWEHFSPEKEKQQAKNLAEAAKEAGVEHVIWSTLEDTRKWIPLEDNRMPTLMEAYKVPHLDAKGESNKYFENSGVPYTLLHTSFFWDNFITFGMGPQKGEDGELYITFPMADKKLPGIAAEDIGKSALGIFKAGEKYQNKKVGIAGEHLTGEQMAETFSNVYGKKVHYNAVKPEVYRSFDFPGADDLGNMFQFKADFEEDYCKARDVENTRQLDPDLLQFKPWLQKNKERIQV</sequence>
<gene>
    <name evidence="4" type="ORF">HC175_09485</name>
</gene>
<protein>
    <submittedName>
        <fullName evidence="4">NmrA/HSCARG family protein</fullName>
    </submittedName>
</protein>
<dbReference type="Gene3D" id="3.40.50.720">
    <property type="entry name" value="NAD(P)-binding Rossmann-like Domain"/>
    <property type="match status" value="1"/>
</dbReference>
<feature type="domain" description="NmrA-like" evidence="3">
    <location>
        <begin position="4"/>
        <end position="296"/>
    </location>
</feature>
<organism evidence="4 5">
    <name type="scientific">Salinimicrobium oceani</name>
    <dbReference type="NCBI Taxonomy" id="2722702"/>
    <lineage>
        <taxon>Bacteria</taxon>
        <taxon>Pseudomonadati</taxon>
        <taxon>Bacteroidota</taxon>
        <taxon>Flavobacteriia</taxon>
        <taxon>Flavobacteriales</taxon>
        <taxon>Flavobacteriaceae</taxon>
        <taxon>Salinimicrobium</taxon>
    </lineage>
</organism>
<dbReference type="SUPFAM" id="SSF51735">
    <property type="entry name" value="NAD(P)-binding Rossmann-fold domains"/>
    <property type="match status" value="1"/>
</dbReference>
<evidence type="ECO:0000256" key="2">
    <source>
        <dbReference type="ARBA" id="ARBA00022857"/>
    </source>
</evidence>
<dbReference type="CDD" id="cd05251">
    <property type="entry name" value="NmrA_like_SDR_a"/>
    <property type="match status" value="1"/>
</dbReference>